<proteinExistence type="inferred from homology"/>
<dbReference type="PANTHER" id="PTHR24276:SF98">
    <property type="entry name" value="FI18310P1-RELATED"/>
    <property type="match status" value="1"/>
</dbReference>
<dbReference type="InterPro" id="IPR001254">
    <property type="entry name" value="Trypsin_dom"/>
</dbReference>
<evidence type="ECO:0000259" key="3">
    <source>
        <dbReference type="PROSITE" id="PS50240"/>
    </source>
</evidence>
<dbReference type="EC" id="3.4.21.-" evidence="4"/>
<dbReference type="PRINTS" id="PR00722">
    <property type="entry name" value="CHYMOTRYPSIN"/>
</dbReference>
<dbReference type="InterPro" id="IPR018114">
    <property type="entry name" value="TRYPSIN_HIS"/>
</dbReference>
<dbReference type="InterPro" id="IPR050430">
    <property type="entry name" value="Peptidase_S1"/>
</dbReference>
<dbReference type="InterPro" id="IPR001314">
    <property type="entry name" value="Peptidase_S1A"/>
</dbReference>
<dbReference type="SMART" id="SM00020">
    <property type="entry name" value="Tryp_SPc"/>
    <property type="match status" value="1"/>
</dbReference>
<dbReference type="RefSeq" id="WP_265383887.1">
    <property type="nucleotide sequence ID" value="NZ_CP110615.1"/>
</dbReference>
<keyword evidence="4" id="KW-0378">Hydrolase</keyword>
<protein>
    <submittedName>
        <fullName evidence="4">Trypsin-like serine protease</fullName>
        <ecNumber evidence="4">3.4.21.-</ecNumber>
    </submittedName>
</protein>
<keyword evidence="5" id="KW-1185">Reference proteome</keyword>
<reference evidence="4" key="1">
    <citation type="submission" date="2022-10" db="EMBL/GenBank/DDBJ databases">
        <title>Rhodococcus sp.75.</title>
        <authorList>
            <person name="Sun M."/>
        </authorList>
    </citation>
    <scope>NUCLEOTIDE SEQUENCE</scope>
    <source>
        <strain evidence="4">75</strain>
    </source>
</reference>
<organism evidence="4 5">
    <name type="scientific">Rhodococcus antarcticus</name>
    <dbReference type="NCBI Taxonomy" id="2987751"/>
    <lineage>
        <taxon>Bacteria</taxon>
        <taxon>Bacillati</taxon>
        <taxon>Actinomycetota</taxon>
        <taxon>Actinomycetes</taxon>
        <taxon>Mycobacteriales</taxon>
        <taxon>Nocardiaceae</taxon>
        <taxon>Rhodococcus</taxon>
    </lineage>
</organism>
<dbReference type="Proteomes" id="UP001164965">
    <property type="component" value="Chromosome"/>
</dbReference>
<dbReference type="PROSITE" id="PS00134">
    <property type="entry name" value="TRYPSIN_HIS"/>
    <property type="match status" value="1"/>
</dbReference>
<name>A0ABY6P3L1_9NOCA</name>
<dbReference type="Pfam" id="PF00089">
    <property type="entry name" value="Trypsin"/>
    <property type="match status" value="1"/>
</dbReference>
<dbReference type="GO" id="GO:0016787">
    <property type="term" value="F:hydrolase activity"/>
    <property type="evidence" value="ECO:0007669"/>
    <property type="project" value="UniProtKB-KW"/>
</dbReference>
<dbReference type="InterPro" id="IPR009003">
    <property type="entry name" value="Peptidase_S1_PA"/>
</dbReference>
<sequence>MRRLRVVSAVATALVGILIGSVVSAGPAFALANGTAATAGQFAFAVKLVMTNVPASTGGSYTSGCSGALISPTWVITAGHCFHDVNRNPVSGAVPYPTTATFNTVTTNPTPATAVTFSIDTVQQSPTADIALAHLSGASATTNTVAPLHLATTRPSRGTIVTMAGWGATQDVNPTPSNQLYWGRMKITGYSSTTVNVVGYSPSKNTSACLYDSGAPYFTTGTTPLLVSTESDGPSCPHTSAETTARVDNQLTFIRSWVPDLP</sequence>
<evidence type="ECO:0000313" key="5">
    <source>
        <dbReference type="Proteomes" id="UP001164965"/>
    </source>
</evidence>
<gene>
    <name evidence="4" type="ORF">RHODO2019_04895</name>
</gene>
<feature type="domain" description="Peptidase S1" evidence="3">
    <location>
        <begin position="31"/>
        <end position="262"/>
    </location>
</feature>
<dbReference type="EMBL" id="CP110615">
    <property type="protein sequence ID" value="UZJ25783.1"/>
    <property type="molecule type" value="Genomic_DNA"/>
</dbReference>
<accession>A0ABY6P3L1</accession>
<dbReference type="SUPFAM" id="SSF50494">
    <property type="entry name" value="Trypsin-like serine proteases"/>
    <property type="match status" value="1"/>
</dbReference>
<dbReference type="PROSITE" id="PS50240">
    <property type="entry name" value="TRYPSIN_DOM"/>
    <property type="match status" value="1"/>
</dbReference>
<keyword evidence="2" id="KW-1015">Disulfide bond</keyword>
<comment type="similarity">
    <text evidence="1">Belongs to the peptidase S1 family.</text>
</comment>
<evidence type="ECO:0000256" key="2">
    <source>
        <dbReference type="ARBA" id="ARBA00023157"/>
    </source>
</evidence>
<dbReference type="PANTHER" id="PTHR24276">
    <property type="entry name" value="POLYSERASE-RELATED"/>
    <property type="match status" value="1"/>
</dbReference>
<evidence type="ECO:0000313" key="4">
    <source>
        <dbReference type="EMBL" id="UZJ25783.1"/>
    </source>
</evidence>
<evidence type="ECO:0000256" key="1">
    <source>
        <dbReference type="ARBA" id="ARBA00007664"/>
    </source>
</evidence>
<dbReference type="Gene3D" id="2.40.10.10">
    <property type="entry name" value="Trypsin-like serine proteases"/>
    <property type="match status" value="2"/>
</dbReference>
<dbReference type="InterPro" id="IPR043504">
    <property type="entry name" value="Peptidase_S1_PA_chymotrypsin"/>
</dbReference>